<dbReference type="RefSeq" id="WP_255845838.1">
    <property type="nucleotide sequence ID" value="NZ_CP094358.1"/>
</dbReference>
<sequence>MLKFFIHILFSLVLSFSILAPSVVNLFNGEEKYVFINDANDDENKTEYKTNLEEKDLISYDIFNFFINFEKEKNKVSGLYIPSHSDLELKIILPPPEHSI</sequence>
<evidence type="ECO:0000313" key="2">
    <source>
        <dbReference type="Proteomes" id="UP000831290"/>
    </source>
</evidence>
<dbReference type="KEGG" id="fbm:MQE35_07955"/>
<name>A0A9E7A3J2_9FLAO</name>
<dbReference type="Proteomes" id="UP000831290">
    <property type="component" value="Chromosome"/>
</dbReference>
<accession>A0A9E7A3J2</accession>
<organism evidence="1 2">
    <name type="scientific">Abyssalbus ytuae</name>
    <dbReference type="NCBI Taxonomy" id="2926907"/>
    <lineage>
        <taxon>Bacteria</taxon>
        <taxon>Pseudomonadati</taxon>
        <taxon>Bacteroidota</taxon>
        <taxon>Flavobacteriia</taxon>
        <taxon>Flavobacteriales</taxon>
        <taxon>Flavobacteriaceae</taxon>
        <taxon>Abyssalbus</taxon>
    </lineage>
</organism>
<proteinExistence type="predicted"/>
<evidence type="ECO:0000313" key="1">
    <source>
        <dbReference type="EMBL" id="UOB19221.1"/>
    </source>
</evidence>
<keyword evidence="2" id="KW-1185">Reference proteome</keyword>
<protein>
    <submittedName>
        <fullName evidence="1">Uncharacterized protein</fullName>
    </submittedName>
</protein>
<reference evidence="1" key="1">
    <citation type="submission" date="2022-03" db="EMBL/GenBank/DDBJ databases">
        <title>Description of Abyssus ytuae gen. nov., sp. nov., a novel member of the family Flavobacteriaceae isolated from the sediment of Mariana Trench.</title>
        <authorList>
            <person name="Zhang J."/>
            <person name="Xu X."/>
        </authorList>
    </citation>
    <scope>NUCLEOTIDE SEQUENCE</scope>
    <source>
        <strain evidence="1">MT3330</strain>
    </source>
</reference>
<gene>
    <name evidence="1" type="ORF">MQE35_07955</name>
</gene>
<dbReference type="AlphaFoldDB" id="A0A9E7A3J2"/>
<dbReference type="EMBL" id="CP094358">
    <property type="protein sequence ID" value="UOB19221.1"/>
    <property type="molecule type" value="Genomic_DNA"/>
</dbReference>